<sequence>MHRRQLGRTGIEGSAHCPGTTMFGPNGNPDHDARARIVHRFPAGCINGINLINEAPWTS</sequence>
<feature type="region of interest" description="Disordered" evidence="1">
    <location>
        <begin position="1"/>
        <end position="31"/>
    </location>
</feature>
<evidence type="ECO:0000313" key="2">
    <source>
        <dbReference type="EMBL" id="MFC5888792.1"/>
    </source>
</evidence>
<protein>
    <submittedName>
        <fullName evidence="2">Uncharacterized protein</fullName>
    </submittedName>
</protein>
<dbReference type="RefSeq" id="WP_313766855.1">
    <property type="nucleotide sequence ID" value="NZ_BAAAVH010000014.1"/>
</dbReference>
<comment type="caution">
    <text evidence="2">The sequence shown here is derived from an EMBL/GenBank/DDBJ whole genome shotgun (WGS) entry which is preliminary data.</text>
</comment>
<reference evidence="3" key="1">
    <citation type="journal article" date="2019" name="Int. J. Syst. Evol. Microbiol.">
        <title>The Global Catalogue of Microorganisms (GCM) 10K type strain sequencing project: providing services to taxonomists for standard genome sequencing and annotation.</title>
        <authorList>
            <consortium name="The Broad Institute Genomics Platform"/>
            <consortium name="The Broad Institute Genome Sequencing Center for Infectious Disease"/>
            <person name="Wu L."/>
            <person name="Ma J."/>
        </authorList>
    </citation>
    <scope>NUCLEOTIDE SEQUENCE [LARGE SCALE GENOMIC DNA]</scope>
    <source>
        <strain evidence="3">CGMCC 4.1469</strain>
    </source>
</reference>
<keyword evidence="3" id="KW-1185">Reference proteome</keyword>
<dbReference type="SUPFAM" id="SSF51430">
    <property type="entry name" value="NAD(P)-linked oxidoreductase"/>
    <property type="match status" value="1"/>
</dbReference>
<dbReference type="Proteomes" id="UP001596067">
    <property type="component" value="Unassembled WGS sequence"/>
</dbReference>
<gene>
    <name evidence="2" type="ORF">ACFP0N_27880</name>
</gene>
<evidence type="ECO:0000256" key="1">
    <source>
        <dbReference type="SAM" id="MobiDB-lite"/>
    </source>
</evidence>
<dbReference type="EMBL" id="JBHSOD010000045">
    <property type="protein sequence ID" value="MFC5888792.1"/>
    <property type="molecule type" value="Genomic_DNA"/>
</dbReference>
<proteinExistence type="predicted"/>
<evidence type="ECO:0000313" key="3">
    <source>
        <dbReference type="Proteomes" id="UP001596067"/>
    </source>
</evidence>
<name>A0ABW1F4E0_9ACTN</name>
<accession>A0ABW1F4E0</accession>
<organism evidence="2 3">
    <name type="scientific">Kitasatospora aburaviensis</name>
    <dbReference type="NCBI Taxonomy" id="67265"/>
    <lineage>
        <taxon>Bacteria</taxon>
        <taxon>Bacillati</taxon>
        <taxon>Actinomycetota</taxon>
        <taxon>Actinomycetes</taxon>
        <taxon>Kitasatosporales</taxon>
        <taxon>Streptomycetaceae</taxon>
        <taxon>Kitasatospora</taxon>
    </lineage>
</organism>
<dbReference type="InterPro" id="IPR036812">
    <property type="entry name" value="NAD(P)_OxRdtase_dom_sf"/>
</dbReference>